<sequence length="1052" mass="112183">MTEYAKLVVAVDSTQVKRSTDDLRGLAVESRRVEGAAGALKSALRPLAGIFATLKVSQLVQETTLLSSRYGELGIVMEVVGRNAGYSRLELDALEDGLKRTGISAIESRNNIARMISANIDLAKATELARLAQDAAVIGGLNSSDAFQRLVRGIQTAEIETLRNIGLNVSFERSYEELAQQLGKTASELTELEKVQARTNGVLQAAPNIAGAYEASLDNAGKALRSSTRYLEDFQVKLGEATQPAFAKGVEAYSDSLKFLSQNVDGVIQVLETGLYVALARGATAITTSTTAMVLQAAQQAKSNQLTAQAAAFEVRKAEAAKVSALAELNKARATEAAALATLAQNRAEQQRFALQVALAKGTAEYAALSSGLATVNRNLAASEQAVAAATSARTAATAAAAGAAATLSKASAAAAAANTAAAASSATLAGAMRVVTGVGGRLLGLLGGPVGLLFTVGAVALSFVDFSDKADDAKRSTDRLSGSLDRLRTTAEIAEQRFAGATANLGRMNKAEVEQVAERLQLVMRREEQDLKRFQRLYEAGNKGITRGLIQQKQDNIAAIKEQLEVLGAATTEQENASTKEGQAYIKRLNEQLVMLGAITEEEKVRAQIREGLIKVSPAEQERLLIMAREIDAKRELEEADDRRKRSLEGLASTYQSIASNLHREINLHEDAGEVAKLRYEIENGSLQGLATRQIQYLEGLARELDAKRDLTEQEQRRIEILRESGQLRAANDAQFELEYAAKIAEYERQGNQEALQRLETLRRIREVQLAADQAPGTVEGVSQAPRSQGIDAMFGGATGELLKLQEQAAELEAWRQTELEKQQGFLEAKAINEEVYAERVRNIHEQNQAQLANLEQARTQLALASTEQLFGSLTSMASTFAGEQSGIYRAMFAVQKAAAIAQSIIAIQQGIAMAAANPWPANLGAMASVAAATAGIVSNIASVQSFDGGGYTGNGPRSGGLDGKGGFMAMVHPQETIIDHTKQKPGRAGGPPEVNFTAQVVIEAQAGMSPEETRAQGEMAAGAMRATFMSMIEKESRPGGLLWSLYGGGR</sequence>
<dbReference type="Proteomes" id="UP000633263">
    <property type="component" value="Unassembled WGS sequence"/>
</dbReference>
<evidence type="ECO:0000313" key="3">
    <source>
        <dbReference type="Proteomes" id="UP000633263"/>
    </source>
</evidence>
<keyword evidence="1" id="KW-0175">Coiled coil</keyword>
<reference evidence="3" key="1">
    <citation type="journal article" date="2019" name="Int. J. Syst. Evol. Microbiol.">
        <title>The Global Catalogue of Microorganisms (GCM) 10K type strain sequencing project: providing services to taxonomists for standard genome sequencing and annotation.</title>
        <authorList>
            <consortium name="The Broad Institute Genomics Platform"/>
            <consortium name="The Broad Institute Genome Sequencing Center for Infectious Disease"/>
            <person name="Wu L."/>
            <person name="Ma J."/>
        </authorList>
    </citation>
    <scope>NUCLEOTIDE SEQUENCE [LARGE SCALE GENOMIC DNA]</scope>
    <source>
        <strain evidence="3">JCM 11590</strain>
    </source>
</reference>
<organism evidence="2 3">
    <name type="scientific">Halopseudomonas pertucinogena</name>
    <dbReference type="NCBI Taxonomy" id="86175"/>
    <lineage>
        <taxon>Bacteria</taxon>
        <taxon>Pseudomonadati</taxon>
        <taxon>Pseudomonadota</taxon>
        <taxon>Gammaproteobacteria</taxon>
        <taxon>Pseudomonadales</taxon>
        <taxon>Pseudomonadaceae</taxon>
        <taxon>Halopseudomonas</taxon>
    </lineage>
</organism>
<evidence type="ECO:0000256" key="1">
    <source>
        <dbReference type="SAM" id="Coils"/>
    </source>
</evidence>
<protein>
    <submittedName>
        <fullName evidence="2">Phage tail tape measure protein</fullName>
    </submittedName>
</protein>
<feature type="coiled-coil region" evidence="1">
    <location>
        <begin position="839"/>
        <end position="869"/>
    </location>
</feature>
<dbReference type="RefSeq" id="WP_188636944.1">
    <property type="nucleotide sequence ID" value="NZ_BMNN01000006.1"/>
</dbReference>
<proteinExistence type="predicted"/>
<gene>
    <name evidence="2" type="ORF">GCM10009083_24510</name>
</gene>
<dbReference type="EMBL" id="BMNN01000006">
    <property type="protein sequence ID" value="GGJ06593.1"/>
    <property type="molecule type" value="Genomic_DNA"/>
</dbReference>
<evidence type="ECO:0000313" key="2">
    <source>
        <dbReference type="EMBL" id="GGJ06593.1"/>
    </source>
</evidence>
<comment type="caution">
    <text evidence="2">The sequence shown here is derived from an EMBL/GenBank/DDBJ whole genome shotgun (WGS) entry which is preliminary data.</text>
</comment>
<accession>A0ABQ2CS49</accession>
<name>A0ABQ2CS49_9GAMM</name>
<keyword evidence="3" id="KW-1185">Reference proteome</keyword>
<feature type="coiled-coil region" evidence="1">
    <location>
        <begin position="485"/>
        <end position="571"/>
    </location>
</feature>